<dbReference type="CDD" id="cd04301">
    <property type="entry name" value="NAT_SF"/>
    <property type="match status" value="1"/>
</dbReference>
<dbReference type="RefSeq" id="WP_012062692.1">
    <property type="nucleotide sequence ID" value="NC_009633.1"/>
</dbReference>
<dbReference type="HOGENOM" id="CLU_127641_0_0_9"/>
<proteinExistence type="predicted"/>
<dbReference type="InterPro" id="IPR000182">
    <property type="entry name" value="GNAT_dom"/>
</dbReference>
<keyword evidence="3" id="KW-1185">Reference proteome</keyword>
<organism evidence="2 3">
    <name type="scientific">Alkaliphilus metalliredigens (strain QYMF)</name>
    <dbReference type="NCBI Taxonomy" id="293826"/>
    <lineage>
        <taxon>Bacteria</taxon>
        <taxon>Bacillati</taxon>
        <taxon>Bacillota</taxon>
        <taxon>Clostridia</taxon>
        <taxon>Peptostreptococcales</taxon>
        <taxon>Natronincolaceae</taxon>
        <taxon>Alkaliphilus</taxon>
    </lineage>
</organism>
<dbReference type="GO" id="GO:0016747">
    <property type="term" value="F:acyltransferase activity, transferring groups other than amino-acyl groups"/>
    <property type="evidence" value="ECO:0007669"/>
    <property type="project" value="InterPro"/>
</dbReference>
<dbReference type="EMBL" id="CP000724">
    <property type="protein sequence ID" value="ABR47651.1"/>
    <property type="molecule type" value="Genomic_DNA"/>
</dbReference>
<keyword evidence="2" id="KW-0808">Transferase</keyword>
<protein>
    <submittedName>
        <fullName evidence="2">GCN5-related N-acetyltransferase</fullName>
    </submittedName>
</protein>
<gene>
    <name evidence="2" type="ordered locus">Amet_1452</name>
</gene>
<dbReference type="AlphaFoldDB" id="A6TN83"/>
<dbReference type="PROSITE" id="PS51186">
    <property type="entry name" value="GNAT"/>
    <property type="match status" value="1"/>
</dbReference>
<accession>A6TN83</accession>
<dbReference type="Gene3D" id="3.40.630.30">
    <property type="match status" value="1"/>
</dbReference>
<evidence type="ECO:0000259" key="1">
    <source>
        <dbReference type="PROSITE" id="PS51186"/>
    </source>
</evidence>
<dbReference type="Proteomes" id="UP000001572">
    <property type="component" value="Chromosome"/>
</dbReference>
<feature type="domain" description="N-acetyltransferase" evidence="1">
    <location>
        <begin position="24"/>
        <end position="177"/>
    </location>
</feature>
<dbReference type="SUPFAM" id="SSF55729">
    <property type="entry name" value="Acyl-CoA N-acyltransferases (Nat)"/>
    <property type="match status" value="1"/>
</dbReference>
<reference evidence="3" key="1">
    <citation type="journal article" date="2016" name="Genome Announc.">
        <title>Complete genome sequence of Alkaliphilus metalliredigens strain QYMF, an alkaliphilic and metal-reducing bacterium isolated from borax-contaminated leachate ponds.</title>
        <authorList>
            <person name="Hwang C."/>
            <person name="Copeland A."/>
            <person name="Lucas S."/>
            <person name="Lapidus A."/>
            <person name="Barry K."/>
            <person name="Detter J.C."/>
            <person name="Glavina Del Rio T."/>
            <person name="Hammon N."/>
            <person name="Israni S."/>
            <person name="Dalin E."/>
            <person name="Tice H."/>
            <person name="Pitluck S."/>
            <person name="Chertkov O."/>
            <person name="Brettin T."/>
            <person name="Bruce D."/>
            <person name="Han C."/>
            <person name="Schmutz J."/>
            <person name="Larimer F."/>
            <person name="Land M.L."/>
            <person name="Hauser L."/>
            <person name="Kyrpides N."/>
            <person name="Mikhailova N."/>
            <person name="Ye Q."/>
            <person name="Zhou J."/>
            <person name="Richardson P."/>
            <person name="Fields M.W."/>
        </authorList>
    </citation>
    <scope>NUCLEOTIDE SEQUENCE [LARGE SCALE GENOMIC DNA]</scope>
    <source>
        <strain evidence="3">QYMF</strain>
    </source>
</reference>
<name>A6TN83_ALKMQ</name>
<dbReference type="Pfam" id="PF00583">
    <property type="entry name" value="Acetyltransf_1"/>
    <property type="match status" value="1"/>
</dbReference>
<dbReference type="InterPro" id="IPR016181">
    <property type="entry name" value="Acyl_CoA_acyltransferase"/>
</dbReference>
<dbReference type="eggNOG" id="COG3153">
    <property type="taxonomic scope" value="Bacteria"/>
</dbReference>
<dbReference type="KEGG" id="amt:Amet_1452"/>
<evidence type="ECO:0000313" key="3">
    <source>
        <dbReference type="Proteomes" id="UP000001572"/>
    </source>
</evidence>
<evidence type="ECO:0000313" key="2">
    <source>
        <dbReference type="EMBL" id="ABR47651.1"/>
    </source>
</evidence>
<sequence length="192" mass="22153">MMNISIHRPTAIDYEELTELFRVVITDTMEKEGLGGYDEQINSEVKEKKKFLEEDVESNGEERFFLVARYREKIVGTVAYGPCGEAIKNCSKGKYNHMGEIGTVFILPQYQDKGIGSLLLNSMYLALMGMNVEEFCLDSGYTKAKQIWCKKLGEPNIIKKNYWGEGYDHFIWHRKLKEITITFDSPSTHRSQ</sequence>
<dbReference type="OrthoDB" id="1895809at2"/>